<dbReference type="AlphaFoldDB" id="A0A8S3TSW5"/>
<sequence length="223" mass="26820">MRFEKQLRDLLQKPMPNHNEILAMSNMMMLTPDWFKRMKLCMNQRFYLTETKPCNKFDYYYRCYEVYNKTVHMPMTVESKYSNNVCPKKVGLFTYGYEPWFENVELCFRWRQSRETQVAKCVYERQGTFCTKLNTVILQYPNIADSGCRVQWMLSIPTEAPFWIQGTQLCVWYNCYSLGRRSKLIKTYVRCAHPNTYTYDNPYGSRLKCYVKLGILPNKKENL</sequence>
<comment type="caution">
    <text evidence="1">The sequence shown here is derived from an EMBL/GenBank/DDBJ whole genome shotgun (WGS) entry which is preliminary data.</text>
</comment>
<evidence type="ECO:0000313" key="2">
    <source>
        <dbReference type="Proteomes" id="UP000683360"/>
    </source>
</evidence>
<name>A0A8S3TSW5_MYTED</name>
<dbReference type="EMBL" id="CAJPWZ010002233">
    <property type="protein sequence ID" value="CAG2234345.1"/>
    <property type="molecule type" value="Genomic_DNA"/>
</dbReference>
<keyword evidence="2" id="KW-1185">Reference proteome</keyword>
<dbReference type="Proteomes" id="UP000683360">
    <property type="component" value="Unassembled WGS sequence"/>
</dbReference>
<protein>
    <submittedName>
        <fullName evidence="1">Uncharacterized protein</fullName>
    </submittedName>
</protein>
<proteinExistence type="predicted"/>
<gene>
    <name evidence="1" type="ORF">MEDL_46982</name>
</gene>
<reference evidence="1" key="1">
    <citation type="submission" date="2021-03" db="EMBL/GenBank/DDBJ databases">
        <authorList>
            <person name="Bekaert M."/>
        </authorList>
    </citation>
    <scope>NUCLEOTIDE SEQUENCE</scope>
</reference>
<accession>A0A8S3TSW5</accession>
<dbReference type="OrthoDB" id="6112368at2759"/>
<evidence type="ECO:0000313" key="1">
    <source>
        <dbReference type="EMBL" id="CAG2234345.1"/>
    </source>
</evidence>
<organism evidence="1 2">
    <name type="scientific">Mytilus edulis</name>
    <name type="common">Blue mussel</name>
    <dbReference type="NCBI Taxonomy" id="6550"/>
    <lineage>
        <taxon>Eukaryota</taxon>
        <taxon>Metazoa</taxon>
        <taxon>Spiralia</taxon>
        <taxon>Lophotrochozoa</taxon>
        <taxon>Mollusca</taxon>
        <taxon>Bivalvia</taxon>
        <taxon>Autobranchia</taxon>
        <taxon>Pteriomorphia</taxon>
        <taxon>Mytilida</taxon>
        <taxon>Mytiloidea</taxon>
        <taxon>Mytilidae</taxon>
        <taxon>Mytilinae</taxon>
        <taxon>Mytilus</taxon>
    </lineage>
</organism>